<keyword evidence="4" id="KW-0804">Transcription</keyword>
<comment type="subcellular location">
    <subcellularLocation>
        <location evidence="1">Nucleus</location>
    </subcellularLocation>
</comment>
<keyword evidence="2" id="KW-0749">Sporulation</keyword>
<feature type="region of interest" description="Disordered" evidence="6">
    <location>
        <begin position="425"/>
        <end position="502"/>
    </location>
</feature>
<evidence type="ECO:0000256" key="2">
    <source>
        <dbReference type="ARBA" id="ARBA00022969"/>
    </source>
</evidence>
<keyword evidence="5" id="KW-0539">Nucleus</keyword>
<dbReference type="InterPro" id="IPR038491">
    <property type="entry name" value="Velvet_dom_sf"/>
</dbReference>
<dbReference type="InterPro" id="IPR021740">
    <property type="entry name" value="Velvet"/>
</dbReference>
<dbReference type="Pfam" id="PF11754">
    <property type="entry name" value="Velvet"/>
    <property type="match status" value="2"/>
</dbReference>
<dbReference type="Proteomes" id="UP000799439">
    <property type="component" value="Unassembled WGS sequence"/>
</dbReference>
<dbReference type="OrthoDB" id="3056235at2759"/>
<organism evidence="8 9">
    <name type="scientific">Myriangium duriaei CBS 260.36</name>
    <dbReference type="NCBI Taxonomy" id="1168546"/>
    <lineage>
        <taxon>Eukaryota</taxon>
        <taxon>Fungi</taxon>
        <taxon>Dikarya</taxon>
        <taxon>Ascomycota</taxon>
        <taxon>Pezizomycotina</taxon>
        <taxon>Dothideomycetes</taxon>
        <taxon>Dothideomycetidae</taxon>
        <taxon>Myriangiales</taxon>
        <taxon>Myriangiaceae</taxon>
        <taxon>Myriangium</taxon>
    </lineage>
</organism>
<sequence>MSRQPPPTSPKRSPSDREWQKMNDIRSALPAPTFLGRPEYGYSTYGSQLPSLTLLNETRMMADRPGHDERHPAQAHTPGATPHDETGTPRTAGGAIPIAALLTESPSNKDHRAARTDSIIPPNTYRAQASYPGPERPVVTHSYPSASASPSPVIQYGSSFSHNPPAGYHYAEPPRGQPMVHPTFPSPYGPPQLAQPFHRRQQSSIHSPASGSSESPRPYPEEPRSAASEVPPHHFSFPAPQEPSAPELEYKLVMRQQPKAARACGFGERDRRVVDPPPIVEVKARNAETGDSILVRDSYTTLHCMLINAQTGQDASQMSISRGEVNSAQRLMGCAVTSPWVGNDETGTAGSFFVFADLSVRSSGKYKLLFRLLKVDPSDISRKNKNFILAAIESDPFEVFTAKEFPGMRASSALLRALRAQGLNVGVKKGSESSRRKDAHGSDDGEGDEDEEESRSSEEDSSGESEEEGGSTKKSKSHKEDGQAGGSRAAKGKGPAKRARRN</sequence>
<dbReference type="EMBL" id="ML996081">
    <property type="protein sequence ID" value="KAF2156718.1"/>
    <property type="molecule type" value="Genomic_DNA"/>
</dbReference>
<keyword evidence="3" id="KW-0805">Transcription regulation</keyword>
<dbReference type="GO" id="GO:0030435">
    <property type="term" value="P:sporulation resulting in formation of a cellular spore"/>
    <property type="evidence" value="ECO:0007669"/>
    <property type="project" value="UniProtKB-KW"/>
</dbReference>
<feature type="compositionally biased region" description="Polar residues" evidence="6">
    <location>
        <begin position="202"/>
        <end position="211"/>
    </location>
</feature>
<feature type="compositionally biased region" description="Low complexity" evidence="6">
    <location>
        <begin position="142"/>
        <end position="152"/>
    </location>
</feature>
<proteinExistence type="predicted"/>
<feature type="compositionally biased region" description="Basic and acidic residues" evidence="6">
    <location>
        <begin position="13"/>
        <end position="24"/>
    </location>
</feature>
<dbReference type="PANTHER" id="PTHR33572:SF17">
    <property type="entry name" value="SEXUAL DEVELOPMENT REGULATOR VELC"/>
    <property type="match status" value="1"/>
</dbReference>
<evidence type="ECO:0000313" key="9">
    <source>
        <dbReference type="Proteomes" id="UP000799439"/>
    </source>
</evidence>
<keyword evidence="9" id="KW-1185">Reference proteome</keyword>
<feature type="region of interest" description="Disordered" evidence="6">
    <location>
        <begin position="58"/>
        <end position="243"/>
    </location>
</feature>
<evidence type="ECO:0000256" key="4">
    <source>
        <dbReference type="ARBA" id="ARBA00023163"/>
    </source>
</evidence>
<accession>A0A9P4MKX6</accession>
<feature type="compositionally biased region" description="Basic and acidic residues" evidence="6">
    <location>
        <begin position="429"/>
        <end position="443"/>
    </location>
</feature>
<evidence type="ECO:0000256" key="3">
    <source>
        <dbReference type="ARBA" id="ARBA00023015"/>
    </source>
</evidence>
<feature type="compositionally biased region" description="Basic residues" evidence="6">
    <location>
        <begin position="490"/>
        <end position="502"/>
    </location>
</feature>
<name>A0A9P4MKX6_9PEZI</name>
<dbReference type="GO" id="GO:0005634">
    <property type="term" value="C:nucleus"/>
    <property type="evidence" value="ECO:0007669"/>
    <property type="project" value="UniProtKB-SubCell"/>
</dbReference>
<gene>
    <name evidence="8" type="ORF">K461DRAFT_289103</name>
</gene>
<evidence type="ECO:0000256" key="5">
    <source>
        <dbReference type="ARBA" id="ARBA00023242"/>
    </source>
</evidence>
<dbReference type="Gene3D" id="2.60.40.3960">
    <property type="entry name" value="Velvet domain"/>
    <property type="match status" value="1"/>
</dbReference>
<dbReference type="InterPro" id="IPR037525">
    <property type="entry name" value="Velvet_dom"/>
</dbReference>
<dbReference type="PROSITE" id="PS51821">
    <property type="entry name" value="VELVET"/>
    <property type="match status" value="1"/>
</dbReference>
<evidence type="ECO:0000256" key="6">
    <source>
        <dbReference type="SAM" id="MobiDB-lite"/>
    </source>
</evidence>
<feature type="region of interest" description="Disordered" evidence="6">
    <location>
        <begin position="1"/>
        <end position="41"/>
    </location>
</feature>
<dbReference type="PANTHER" id="PTHR33572">
    <property type="entry name" value="SPORE DEVELOPMENT REGULATOR VOSA"/>
    <property type="match status" value="1"/>
</dbReference>
<comment type="caution">
    <text evidence="8">The sequence shown here is derived from an EMBL/GenBank/DDBJ whole genome shotgun (WGS) entry which is preliminary data.</text>
</comment>
<feature type="compositionally biased region" description="Acidic residues" evidence="6">
    <location>
        <begin position="444"/>
        <end position="469"/>
    </location>
</feature>
<evidence type="ECO:0000259" key="7">
    <source>
        <dbReference type="PROSITE" id="PS51821"/>
    </source>
</evidence>
<reference evidence="8" key="1">
    <citation type="journal article" date="2020" name="Stud. Mycol.">
        <title>101 Dothideomycetes genomes: a test case for predicting lifestyles and emergence of pathogens.</title>
        <authorList>
            <person name="Haridas S."/>
            <person name="Albert R."/>
            <person name="Binder M."/>
            <person name="Bloem J."/>
            <person name="Labutti K."/>
            <person name="Salamov A."/>
            <person name="Andreopoulos B."/>
            <person name="Baker S."/>
            <person name="Barry K."/>
            <person name="Bills G."/>
            <person name="Bluhm B."/>
            <person name="Cannon C."/>
            <person name="Castanera R."/>
            <person name="Culley D."/>
            <person name="Daum C."/>
            <person name="Ezra D."/>
            <person name="Gonzalez J."/>
            <person name="Henrissat B."/>
            <person name="Kuo A."/>
            <person name="Liang C."/>
            <person name="Lipzen A."/>
            <person name="Lutzoni F."/>
            <person name="Magnuson J."/>
            <person name="Mondo S."/>
            <person name="Nolan M."/>
            <person name="Ohm R."/>
            <person name="Pangilinan J."/>
            <person name="Park H.-J."/>
            <person name="Ramirez L."/>
            <person name="Alfaro M."/>
            <person name="Sun H."/>
            <person name="Tritt A."/>
            <person name="Yoshinaga Y."/>
            <person name="Zwiers L.-H."/>
            <person name="Turgeon B."/>
            <person name="Goodwin S."/>
            <person name="Spatafora J."/>
            <person name="Crous P."/>
            <person name="Grigoriev I."/>
        </authorList>
    </citation>
    <scope>NUCLEOTIDE SEQUENCE</scope>
    <source>
        <strain evidence="8">CBS 260.36</strain>
    </source>
</reference>
<evidence type="ECO:0000256" key="1">
    <source>
        <dbReference type="ARBA" id="ARBA00004123"/>
    </source>
</evidence>
<feature type="compositionally biased region" description="Basic and acidic residues" evidence="6">
    <location>
        <begin position="60"/>
        <end position="72"/>
    </location>
</feature>
<evidence type="ECO:0000313" key="8">
    <source>
        <dbReference type="EMBL" id="KAF2156718.1"/>
    </source>
</evidence>
<protein>
    <recommendedName>
        <fullName evidence="7">Velvet domain-containing protein</fullName>
    </recommendedName>
</protein>
<feature type="domain" description="Velvet" evidence="7">
    <location>
        <begin position="245"/>
        <end position="428"/>
    </location>
</feature>
<dbReference type="AlphaFoldDB" id="A0A9P4MKX6"/>